<dbReference type="Gene3D" id="3.30.430.20">
    <property type="entry name" value="Gnk2 domain, C-X8-C-X2-C motif"/>
    <property type="match status" value="2"/>
</dbReference>
<dbReference type="PROSITE" id="PS00107">
    <property type="entry name" value="PROTEIN_KINASE_ATP"/>
    <property type="match status" value="1"/>
</dbReference>
<keyword evidence="7 9" id="KW-0067">ATP-binding</keyword>
<sequence length="626" mass="70535">MTKGWFFGWQAVAFSYLFIIFFTTLVTSQPQTNLLLRSCSLLNSRSFFTNLNQTFREVRRQLSDNNTYFATAEQSRNREPVYMMAQCRLYMSTADCLDCYDVATSNARSCAAATGARAVLDGCFLRYDTRRFYDESTQPGNVGLCGNRTAIRPKRFQTALDGLLSNLTIATPRIKELFAASSSNIAGSNKSVYAIAQCAPTLAPNGCKECLQMAYSNIMNCLPFVDGRALDTGCFMRYSSTPFFSKNKTTIIEPFLGQGLLSIILLAIIIWCRRLKNRSTKKGYLYGQSDRLQDPLKYRYRDLKKATKNFSDDYKLGEGGFGEVYKGEVKTGNTIAVKKLLVSSANADFQNEVRVLSNVHHRNLIRLLGCCSEGPELLLVLEYMENGSLEKFLYGERKGILNWKQRYEVICGTAKGLAYLHEQYHVTIIHRDINPRNILLDKDFQPKIADFGLARLLPEEQTHISTRVAGTFGYTAPEYAIHGQVSEKSDTYSFGIVVLEILSGKRCSDVLDLSHPDQYLLEYAWSVYENQVPLNLIDEAVDRSECTERDVMKIIEIALMCTQSVVSERPKMSEVLMLLNDRSGDHKPPNRLPFNVSYLNVHVDDPSYVASSTSNAVASLTELTGR</sequence>
<keyword evidence="3" id="KW-0732">Signal</keyword>
<dbReference type="PROSITE" id="PS50011">
    <property type="entry name" value="PROTEIN_KINASE_DOM"/>
    <property type="match status" value="1"/>
</dbReference>
<feature type="binding site" evidence="9">
    <location>
        <position position="339"/>
    </location>
    <ligand>
        <name>ATP</name>
        <dbReference type="ChEBI" id="CHEBI:30616"/>
    </ligand>
</feature>
<dbReference type="InterPro" id="IPR038408">
    <property type="entry name" value="GNK2_sf"/>
</dbReference>
<keyword evidence="6" id="KW-0418">Kinase</keyword>
<feature type="domain" description="Gnk2-homologous" evidence="12">
    <location>
        <begin position="29"/>
        <end position="132"/>
    </location>
</feature>
<dbReference type="FunFam" id="1.10.510.10:FF:000336">
    <property type="entry name" value="Cysteine-rich receptor-like protein kinase 2"/>
    <property type="match status" value="1"/>
</dbReference>
<dbReference type="SUPFAM" id="SSF56112">
    <property type="entry name" value="Protein kinase-like (PK-like)"/>
    <property type="match status" value="1"/>
</dbReference>
<evidence type="ECO:0000313" key="14">
    <source>
        <dbReference type="Proteomes" id="UP001177003"/>
    </source>
</evidence>
<dbReference type="Pfam" id="PF07714">
    <property type="entry name" value="PK_Tyr_Ser-Thr"/>
    <property type="match status" value="1"/>
</dbReference>
<evidence type="ECO:0000256" key="6">
    <source>
        <dbReference type="ARBA" id="ARBA00022777"/>
    </source>
</evidence>
<keyword evidence="14" id="KW-1185">Reference proteome</keyword>
<feature type="transmembrane region" description="Helical" evidence="10">
    <location>
        <begin position="255"/>
        <end position="272"/>
    </location>
</feature>
<dbReference type="InterPro" id="IPR001245">
    <property type="entry name" value="Ser-Thr/Tyr_kinase_cat_dom"/>
</dbReference>
<reference evidence="13" key="1">
    <citation type="submission" date="2023-04" db="EMBL/GenBank/DDBJ databases">
        <authorList>
            <person name="Vijverberg K."/>
            <person name="Xiong W."/>
            <person name="Schranz E."/>
        </authorList>
    </citation>
    <scope>NUCLEOTIDE SEQUENCE</scope>
</reference>
<dbReference type="CDD" id="cd23509">
    <property type="entry name" value="Gnk2-like"/>
    <property type="match status" value="2"/>
</dbReference>
<feature type="domain" description="Protein kinase" evidence="11">
    <location>
        <begin position="310"/>
        <end position="595"/>
    </location>
</feature>
<evidence type="ECO:0000256" key="10">
    <source>
        <dbReference type="SAM" id="Phobius"/>
    </source>
</evidence>
<evidence type="ECO:0000313" key="13">
    <source>
        <dbReference type="EMBL" id="CAI9264978.1"/>
    </source>
</evidence>
<evidence type="ECO:0000256" key="9">
    <source>
        <dbReference type="PROSITE-ProRule" id="PRU10141"/>
    </source>
</evidence>
<evidence type="ECO:0000256" key="1">
    <source>
        <dbReference type="ARBA" id="ARBA00022527"/>
    </source>
</evidence>
<evidence type="ECO:0000259" key="12">
    <source>
        <dbReference type="PROSITE" id="PS51473"/>
    </source>
</evidence>
<keyword evidence="10" id="KW-0472">Membrane</keyword>
<evidence type="ECO:0008006" key="15">
    <source>
        <dbReference type="Google" id="ProtNLM"/>
    </source>
</evidence>
<dbReference type="CDD" id="cd14066">
    <property type="entry name" value="STKc_IRAK"/>
    <property type="match status" value="1"/>
</dbReference>
<dbReference type="InterPro" id="IPR000719">
    <property type="entry name" value="Prot_kinase_dom"/>
</dbReference>
<keyword evidence="5 9" id="KW-0547">Nucleotide-binding</keyword>
<dbReference type="Pfam" id="PF01657">
    <property type="entry name" value="Stress-antifung"/>
    <property type="match status" value="2"/>
</dbReference>
<keyword evidence="8" id="KW-0675">Receptor</keyword>
<dbReference type="InterPro" id="IPR011009">
    <property type="entry name" value="Kinase-like_dom_sf"/>
</dbReference>
<keyword evidence="10" id="KW-0812">Transmembrane</keyword>
<name>A0AA35YB78_LACSI</name>
<dbReference type="PANTHER" id="PTHR47973">
    <property type="entry name" value="CYSTEINE-RICH RECEPTOR-LIKE PROTEIN KINASE 3"/>
    <property type="match status" value="1"/>
</dbReference>
<dbReference type="PROSITE" id="PS51473">
    <property type="entry name" value="GNK2"/>
    <property type="match status" value="2"/>
</dbReference>
<dbReference type="Gene3D" id="1.10.510.10">
    <property type="entry name" value="Transferase(Phosphotransferase) domain 1"/>
    <property type="match status" value="1"/>
</dbReference>
<evidence type="ECO:0000259" key="11">
    <source>
        <dbReference type="PROSITE" id="PS50011"/>
    </source>
</evidence>
<evidence type="ECO:0000256" key="5">
    <source>
        <dbReference type="ARBA" id="ARBA00022741"/>
    </source>
</evidence>
<keyword evidence="1" id="KW-0723">Serine/threonine-protein kinase</keyword>
<evidence type="ECO:0000256" key="4">
    <source>
        <dbReference type="ARBA" id="ARBA00022737"/>
    </source>
</evidence>
<evidence type="ECO:0000256" key="8">
    <source>
        <dbReference type="ARBA" id="ARBA00023170"/>
    </source>
</evidence>
<dbReference type="InterPro" id="IPR017441">
    <property type="entry name" value="Protein_kinase_ATP_BS"/>
</dbReference>
<dbReference type="FunFam" id="3.30.200.20:FF:000162">
    <property type="entry name" value="Adenine nucleotide alpha hydrolase-like domain kinase"/>
    <property type="match status" value="1"/>
</dbReference>
<dbReference type="Proteomes" id="UP001177003">
    <property type="component" value="Chromosome 0"/>
</dbReference>
<evidence type="ECO:0000256" key="2">
    <source>
        <dbReference type="ARBA" id="ARBA00022679"/>
    </source>
</evidence>
<dbReference type="FunFam" id="3.30.430.20:FF:000017">
    <property type="entry name" value="Cysteine-rich receptor-like protein kinase 2"/>
    <property type="match status" value="1"/>
</dbReference>
<accession>A0AA35YB78</accession>
<gene>
    <name evidence="13" type="ORF">LSALG_LOCUS5607</name>
</gene>
<dbReference type="Gene3D" id="3.30.200.20">
    <property type="entry name" value="Phosphorylase Kinase, domain 1"/>
    <property type="match status" value="1"/>
</dbReference>
<keyword evidence="4" id="KW-0677">Repeat</keyword>
<protein>
    <recommendedName>
        <fullName evidence="15">Cysteine-rich receptor-like protein kinase</fullName>
    </recommendedName>
</protein>
<keyword evidence="10" id="KW-1133">Transmembrane helix</keyword>
<evidence type="ECO:0000256" key="7">
    <source>
        <dbReference type="ARBA" id="ARBA00022840"/>
    </source>
</evidence>
<dbReference type="GO" id="GO:0004674">
    <property type="term" value="F:protein serine/threonine kinase activity"/>
    <property type="evidence" value="ECO:0007669"/>
    <property type="project" value="UniProtKB-KW"/>
</dbReference>
<organism evidence="13 14">
    <name type="scientific">Lactuca saligna</name>
    <name type="common">Willowleaf lettuce</name>
    <dbReference type="NCBI Taxonomy" id="75948"/>
    <lineage>
        <taxon>Eukaryota</taxon>
        <taxon>Viridiplantae</taxon>
        <taxon>Streptophyta</taxon>
        <taxon>Embryophyta</taxon>
        <taxon>Tracheophyta</taxon>
        <taxon>Spermatophyta</taxon>
        <taxon>Magnoliopsida</taxon>
        <taxon>eudicotyledons</taxon>
        <taxon>Gunneridae</taxon>
        <taxon>Pentapetalae</taxon>
        <taxon>asterids</taxon>
        <taxon>campanulids</taxon>
        <taxon>Asterales</taxon>
        <taxon>Asteraceae</taxon>
        <taxon>Cichorioideae</taxon>
        <taxon>Cichorieae</taxon>
        <taxon>Lactucinae</taxon>
        <taxon>Lactuca</taxon>
    </lineage>
</organism>
<dbReference type="InterPro" id="IPR052059">
    <property type="entry name" value="CR_Ser/Thr_kinase"/>
</dbReference>
<proteinExistence type="predicted"/>
<feature type="domain" description="Gnk2-homologous" evidence="12">
    <location>
        <begin position="138"/>
        <end position="243"/>
    </location>
</feature>
<dbReference type="AlphaFoldDB" id="A0AA35YB78"/>
<dbReference type="GO" id="GO:0005524">
    <property type="term" value="F:ATP binding"/>
    <property type="evidence" value="ECO:0007669"/>
    <property type="project" value="UniProtKB-UniRule"/>
</dbReference>
<dbReference type="EMBL" id="OX465086">
    <property type="protein sequence ID" value="CAI9264978.1"/>
    <property type="molecule type" value="Genomic_DNA"/>
</dbReference>
<keyword evidence="2" id="KW-0808">Transferase</keyword>
<evidence type="ECO:0000256" key="3">
    <source>
        <dbReference type="ARBA" id="ARBA00022729"/>
    </source>
</evidence>
<dbReference type="InterPro" id="IPR002902">
    <property type="entry name" value="GNK2"/>
</dbReference>